<dbReference type="InterPro" id="IPR036431">
    <property type="entry name" value="ARID_dom_sf"/>
</dbReference>
<feature type="region of interest" description="Disordered" evidence="4">
    <location>
        <begin position="1034"/>
        <end position="1061"/>
    </location>
</feature>
<feature type="compositionally biased region" description="Polar residues" evidence="4">
    <location>
        <begin position="51"/>
        <end position="67"/>
    </location>
</feature>
<keyword evidence="2" id="KW-0597">Phosphoprotein</keyword>
<dbReference type="GO" id="GO:0035060">
    <property type="term" value="C:brahma complex"/>
    <property type="evidence" value="ECO:0007669"/>
    <property type="project" value="InterPro"/>
</dbReference>
<feature type="compositionally biased region" description="Polar residues" evidence="4">
    <location>
        <begin position="582"/>
        <end position="595"/>
    </location>
</feature>
<feature type="compositionally biased region" description="Low complexity" evidence="4">
    <location>
        <begin position="725"/>
        <end position="735"/>
    </location>
</feature>
<feature type="compositionally biased region" description="Polar residues" evidence="4">
    <location>
        <begin position="1034"/>
        <end position="1058"/>
    </location>
</feature>
<reference evidence="6" key="1">
    <citation type="journal article" date="2023" name="Mol. Biol. Evol.">
        <title>Third-Generation Sequencing Reveals the Adaptive Role of the Epigenome in Three Deep-Sea Polychaetes.</title>
        <authorList>
            <person name="Perez M."/>
            <person name="Aroh O."/>
            <person name="Sun Y."/>
            <person name="Lan Y."/>
            <person name="Juniper S.K."/>
            <person name="Young C.R."/>
            <person name="Angers B."/>
            <person name="Qian P.Y."/>
        </authorList>
    </citation>
    <scope>NUCLEOTIDE SEQUENCE</scope>
    <source>
        <strain evidence="6">R07B-5</strain>
    </source>
</reference>
<dbReference type="SMART" id="SM01014">
    <property type="entry name" value="ARID"/>
    <property type="match status" value="1"/>
</dbReference>
<organism evidence="6 7">
    <name type="scientific">Ridgeia piscesae</name>
    <name type="common">Tubeworm</name>
    <dbReference type="NCBI Taxonomy" id="27915"/>
    <lineage>
        <taxon>Eukaryota</taxon>
        <taxon>Metazoa</taxon>
        <taxon>Spiralia</taxon>
        <taxon>Lophotrochozoa</taxon>
        <taxon>Annelida</taxon>
        <taxon>Polychaeta</taxon>
        <taxon>Sedentaria</taxon>
        <taxon>Canalipalpata</taxon>
        <taxon>Sabellida</taxon>
        <taxon>Siboglinidae</taxon>
        <taxon>Ridgeia</taxon>
    </lineage>
</organism>
<feature type="compositionally biased region" description="Basic and acidic residues" evidence="4">
    <location>
        <begin position="548"/>
        <end position="559"/>
    </location>
</feature>
<evidence type="ECO:0000259" key="5">
    <source>
        <dbReference type="PROSITE" id="PS51011"/>
    </source>
</evidence>
<evidence type="ECO:0000256" key="2">
    <source>
        <dbReference type="ARBA" id="ARBA00022553"/>
    </source>
</evidence>
<dbReference type="CDD" id="cd16865">
    <property type="entry name" value="ARID_ARID1A-like"/>
    <property type="match status" value="1"/>
</dbReference>
<feature type="compositionally biased region" description="Polar residues" evidence="4">
    <location>
        <begin position="947"/>
        <end position="978"/>
    </location>
</feature>
<protein>
    <recommendedName>
        <fullName evidence="5">ARID domain-containing protein</fullName>
    </recommendedName>
</protein>
<dbReference type="GO" id="GO:0045893">
    <property type="term" value="P:positive regulation of DNA-templated transcription"/>
    <property type="evidence" value="ECO:0007669"/>
    <property type="project" value="TreeGrafter"/>
</dbReference>
<dbReference type="GO" id="GO:0071565">
    <property type="term" value="C:nBAF complex"/>
    <property type="evidence" value="ECO:0007669"/>
    <property type="project" value="TreeGrafter"/>
</dbReference>
<dbReference type="InterPro" id="IPR001606">
    <property type="entry name" value="ARID_dom"/>
</dbReference>
<feature type="compositionally biased region" description="Polar residues" evidence="4">
    <location>
        <begin position="1487"/>
        <end position="1508"/>
    </location>
</feature>
<feature type="compositionally biased region" description="Polar residues" evidence="4">
    <location>
        <begin position="15"/>
        <end position="27"/>
    </location>
</feature>
<feature type="region of interest" description="Disordered" evidence="4">
    <location>
        <begin position="395"/>
        <end position="448"/>
    </location>
</feature>
<feature type="region of interest" description="Disordered" evidence="4">
    <location>
        <begin position="1078"/>
        <end position="1143"/>
    </location>
</feature>
<feature type="compositionally biased region" description="Gly residues" evidence="4">
    <location>
        <begin position="1110"/>
        <end position="1122"/>
    </location>
</feature>
<dbReference type="PROSITE" id="PS51011">
    <property type="entry name" value="ARID"/>
    <property type="match status" value="1"/>
</dbReference>
<dbReference type="SMART" id="SM00501">
    <property type="entry name" value="BRIGHT"/>
    <property type="match status" value="1"/>
</dbReference>
<feature type="compositionally biased region" description="Polar residues" evidence="4">
    <location>
        <begin position="279"/>
        <end position="294"/>
    </location>
</feature>
<feature type="region of interest" description="Disordered" evidence="4">
    <location>
        <begin position="716"/>
        <end position="773"/>
    </location>
</feature>
<evidence type="ECO:0000313" key="6">
    <source>
        <dbReference type="EMBL" id="KAK2169824.1"/>
    </source>
</evidence>
<dbReference type="PANTHER" id="PTHR12656">
    <property type="entry name" value="BRG-1 ASSOCIATED FACTOR 250 BAF250"/>
    <property type="match status" value="1"/>
</dbReference>
<feature type="compositionally biased region" description="Low complexity" evidence="4">
    <location>
        <begin position="1513"/>
        <end position="1526"/>
    </location>
</feature>
<feature type="region of interest" description="Disordered" evidence="4">
    <location>
        <begin position="1442"/>
        <end position="1574"/>
    </location>
</feature>
<dbReference type="GO" id="GO:0016514">
    <property type="term" value="C:SWI/SNF complex"/>
    <property type="evidence" value="ECO:0007669"/>
    <property type="project" value="InterPro"/>
</dbReference>
<keyword evidence="7" id="KW-1185">Reference proteome</keyword>
<accession>A0AAD9NJU9</accession>
<feature type="region of interest" description="Disordered" evidence="4">
    <location>
        <begin position="1"/>
        <end position="97"/>
    </location>
</feature>
<sequence>MDATNPGSIEDANSEKSNSSIATSSRATPTPTTPGPQHPGLQALRHIPSPVGSTGSRSNTPASVTGYPQQQMMPPPMGCSTAGQMGYSGAGNKMPPHSNMMGGNMNPQMSQYGMYPNQAQGGYNRAAGPGMPGYTGGPQNAPYPNQAMGNNHMPYGGAGPNIQMNRAGPNSNYHAQYPQQQQGQHAGAYGGAMGTPVPPMHSPANLPDMNTSDDPSNMAGIPARQQGPLPASTPKGALAAAQAAMAAAANQLGGQGSPFGSGNTPRPGKAMYEQFPNQAGYSQMHSESRLSSASDGMPANTSPGMNGPMGGSGQAPMVNSEMTNTHGMSGGLMVAANSHVMGSKGMNSIEMNSVPPQTMVTTSTALPPGGPLGVNTSLSSAAAMNAMGPPATVPMSSHFSGSEAPSGGMSENRPAGMMTLNGMPSRSEVEVSMANTSSGDTSTTVTQSLSSPIMNTTVESKPAGEVVVTTSAPCSTVQSSPHLAEVLQQDSKPEPQQQQQMQQQQQQMQQQQQQQQQQMQQQQMQHQQMQQMQQQQQQNCIASGSEDSNEKPSRSRLDNLSHPATPVAPSPSLMSLHDDLENVSSPSWPGTPQKPCQNEVLNKICEFGEEPDRRHFLERLFAFHEERNTPITAVPTISKTQIDLYRLYFLVKERGGLVEVTKNKKWRDVSSALSIGGSSSAGFTLRKNYAKYLFAFECRFDRGNVDPLPILAQIDANSKKDSKRSSSSTAATSSTHPPQPDMYHPDMGRHGYNGFPNMQRPPSMGNPEMMGHMGPMNAANMPYDDGSGMMPNQMIHGGMHGGMMPGGMMPGGSSMSGGGMMPGNMPMHNNTMMPGHSTMPGANMLNSASMMPGDTPIKNSGMMGNTMYGSSGMMNSMGPHNSGMAPTSSMHCGTMMNEGMPDRAGMMPDRAGMMPGSGSDNVSVQDPFADDVSSQYPTNKPAMSGGMPQSQQNAMPSSYSNYANRGGTMNSGMASGNQPGPYGDAAAPQSAGSSSEQFGSLYHGNRGNGPDGFCGTRAMQDSFGTRMPGTCGMSNQFGQYSDRSEQSPDTMSSPSQMRMMSGGMPNASQDSMHGRYGNQMPQQRPPHDQYGQYGSGGGQGYSGQYPGYSGQHGYGAQKGGSGPQRDLYASQQPKGYGEFGRRDGYNMSANMRMGRDQQWQMPHRFMHNGNAPYGMGTGVSPMPPSSGSYSMYNRAGHRMSPQRADKAPCFTHPGKMQKPGMHPSAFPPKKEVIFPAGSVEATTPKLVKRRRLNHKDIGTTDPWRLMMALKSGLIAESTWALDTILILLYDDSTVPYFGLQHLPGFLETLLDHFRHCLIELFGDKFNDLEITANKGDDASNVDDIESLTQTEAGVENSVGTQKSRDGTAIVIDECPSDKHFLFDTKQWDKFNGFESRRRDWLQGHGDISLHVLSHFESKDSFDFLQKRFFGCRKRSAAAADLKREDDSCVEDTEETAVTAENGDCASPKTEKIEEETAVNIKEEVEDSVSNSTCTETAATPSESTQSTDGAIKTESSSSASSTQDTTSTDHTDVAVKTESVDEPVKDEPVKDCPRDANGNPVDMDGVVKKEESSQVKKSLSERELDILYGSDGECVLDSQTLDRLKWLWEEFDDEVNVCERDRPPLHIVPEVQAAVSQRCVCVANILRNLSFIPGNDVEMSRHSGLILLLGRLLLFYHTHSKHTAAEQRFDREAGEATCDSEENSWWLETVDALRENMLVILANISGKLHMDAFPQDIGMVVLDGLLHWSVCPSAYAHDSLPSTPVNCVLSPQRLALETLCKLCVTESNVDLLLVTPPFSRVVRLLLNLVQMLADRREQVLREFAIVLLLSFIQGDSIAARIVALTHPAISLFIDFIEAAEQQAMQIANSHGAQMLRDNPEMMGTSVDMLRRAASILLFLAEVPDNQPLFNKYQQRLLHLVVSQILDQKVAAILTDVLFACSRNHRSTLPVE</sequence>
<dbReference type="GO" id="GO:0006338">
    <property type="term" value="P:chromatin remodeling"/>
    <property type="evidence" value="ECO:0007669"/>
    <property type="project" value="InterPro"/>
</dbReference>
<dbReference type="PANTHER" id="PTHR12656:SF5">
    <property type="entry name" value="TRITHORAX GROUP PROTEIN OSA"/>
    <property type="match status" value="1"/>
</dbReference>
<dbReference type="Proteomes" id="UP001209878">
    <property type="component" value="Unassembled WGS sequence"/>
</dbReference>
<dbReference type="GO" id="GO:0031491">
    <property type="term" value="F:nucleosome binding"/>
    <property type="evidence" value="ECO:0007669"/>
    <property type="project" value="TreeGrafter"/>
</dbReference>
<comment type="caution">
    <text evidence="6">The sequence shown here is derived from an EMBL/GenBank/DDBJ whole genome shotgun (WGS) entry which is preliminary data.</text>
</comment>
<feature type="region of interest" description="Disordered" evidence="4">
    <location>
        <begin position="534"/>
        <end position="595"/>
    </location>
</feature>
<dbReference type="Pfam" id="PF01388">
    <property type="entry name" value="ARID"/>
    <property type="match status" value="1"/>
</dbReference>
<feature type="compositionally biased region" description="Basic and acidic residues" evidence="4">
    <location>
        <begin position="1565"/>
        <end position="1574"/>
    </location>
</feature>
<feature type="region of interest" description="Disordered" evidence="4">
    <location>
        <begin position="934"/>
        <end position="1004"/>
    </location>
</feature>
<dbReference type="GO" id="GO:0005654">
    <property type="term" value="C:nucleoplasm"/>
    <property type="evidence" value="ECO:0007669"/>
    <property type="project" value="TreeGrafter"/>
</dbReference>
<evidence type="ECO:0000256" key="1">
    <source>
        <dbReference type="ARBA" id="ARBA00004123"/>
    </source>
</evidence>
<dbReference type="GO" id="GO:0003677">
    <property type="term" value="F:DNA binding"/>
    <property type="evidence" value="ECO:0007669"/>
    <property type="project" value="InterPro"/>
</dbReference>
<evidence type="ECO:0000313" key="7">
    <source>
        <dbReference type="Proteomes" id="UP001209878"/>
    </source>
</evidence>
<evidence type="ECO:0000256" key="3">
    <source>
        <dbReference type="ARBA" id="ARBA00023242"/>
    </source>
</evidence>
<dbReference type="Pfam" id="PF12031">
    <property type="entry name" value="BAF250_C"/>
    <property type="match status" value="1"/>
</dbReference>
<proteinExistence type="predicted"/>
<feature type="compositionally biased region" description="Basic and acidic residues" evidence="4">
    <location>
        <begin position="1527"/>
        <end position="1554"/>
    </location>
</feature>
<dbReference type="InterPro" id="IPR033388">
    <property type="entry name" value="BAF250_C"/>
</dbReference>
<feature type="compositionally biased region" description="Polar residues" evidence="4">
    <location>
        <begin position="433"/>
        <end position="448"/>
    </location>
</feature>
<evidence type="ECO:0000256" key="4">
    <source>
        <dbReference type="SAM" id="MobiDB-lite"/>
    </source>
</evidence>
<gene>
    <name evidence="6" type="ORF">NP493_1175g01070</name>
</gene>
<dbReference type="Gene3D" id="1.10.150.60">
    <property type="entry name" value="ARID DNA-binding domain"/>
    <property type="match status" value="1"/>
</dbReference>
<feature type="domain" description="ARID" evidence="5">
    <location>
        <begin position="610"/>
        <end position="701"/>
    </location>
</feature>
<dbReference type="EMBL" id="JAODUO010001172">
    <property type="protein sequence ID" value="KAK2169824.1"/>
    <property type="molecule type" value="Genomic_DNA"/>
</dbReference>
<feature type="compositionally biased region" description="Polar residues" evidence="4">
    <location>
        <begin position="472"/>
        <end position="481"/>
    </location>
</feature>
<name>A0AAD9NJU9_RIDPI</name>
<feature type="region of interest" description="Disordered" evidence="4">
    <location>
        <begin position="179"/>
        <end position="236"/>
    </location>
</feature>
<comment type="subcellular location">
    <subcellularLocation>
        <location evidence="1">Nucleus</location>
    </subcellularLocation>
</comment>
<keyword evidence="3" id="KW-0539">Nucleus</keyword>
<dbReference type="SUPFAM" id="SSF46774">
    <property type="entry name" value="ARID-like"/>
    <property type="match status" value="1"/>
</dbReference>
<dbReference type="InterPro" id="IPR021906">
    <property type="entry name" value="BAF250/Osa"/>
</dbReference>
<feature type="region of interest" description="Disordered" evidence="4">
    <location>
        <begin position="472"/>
        <end position="503"/>
    </location>
</feature>
<feature type="region of interest" description="Disordered" evidence="4">
    <location>
        <begin position="279"/>
        <end position="317"/>
    </location>
</feature>
<dbReference type="GO" id="GO:0006357">
    <property type="term" value="P:regulation of transcription by RNA polymerase II"/>
    <property type="evidence" value="ECO:0007669"/>
    <property type="project" value="TreeGrafter"/>
</dbReference>